<dbReference type="NCBIfam" id="NF001055">
    <property type="entry name" value="PRK00117.2-5"/>
    <property type="match status" value="1"/>
</dbReference>
<feature type="domain" description="RecX third three-helical" evidence="8">
    <location>
        <begin position="213"/>
        <end position="258"/>
    </location>
</feature>
<dbReference type="InterPro" id="IPR053925">
    <property type="entry name" value="RecX_HTH_3rd"/>
</dbReference>
<evidence type="ECO:0000256" key="2">
    <source>
        <dbReference type="ARBA" id="ARBA00009695"/>
    </source>
</evidence>
<comment type="subcellular location">
    <subcellularLocation>
        <location evidence="1 5">Cytoplasm</location>
    </subcellularLocation>
</comment>
<comment type="similarity">
    <text evidence="2 5">Belongs to the RecX family.</text>
</comment>
<comment type="function">
    <text evidence="5">Modulates RecA activity.</text>
</comment>
<name>A0A261RZH2_9BORD</name>
<dbReference type="GO" id="GO:0006282">
    <property type="term" value="P:regulation of DNA repair"/>
    <property type="evidence" value="ECO:0007669"/>
    <property type="project" value="UniProtKB-UniRule"/>
</dbReference>
<keyword evidence="10" id="KW-1185">Reference proteome</keyword>
<feature type="compositionally biased region" description="Basic and acidic residues" evidence="6">
    <location>
        <begin position="74"/>
        <end position="86"/>
    </location>
</feature>
<evidence type="ECO:0000256" key="3">
    <source>
        <dbReference type="ARBA" id="ARBA00018111"/>
    </source>
</evidence>
<dbReference type="InterPro" id="IPR036388">
    <property type="entry name" value="WH-like_DNA-bd_sf"/>
</dbReference>
<dbReference type="OrthoDB" id="5295441at2"/>
<feature type="compositionally biased region" description="Polar residues" evidence="6">
    <location>
        <begin position="52"/>
        <end position="63"/>
    </location>
</feature>
<dbReference type="Pfam" id="PF21981">
    <property type="entry name" value="RecX_HTH3"/>
    <property type="match status" value="1"/>
</dbReference>
<dbReference type="PANTHER" id="PTHR33602:SF1">
    <property type="entry name" value="REGULATORY PROTEIN RECX FAMILY PROTEIN"/>
    <property type="match status" value="1"/>
</dbReference>
<dbReference type="InterPro" id="IPR053924">
    <property type="entry name" value="RecX_HTH_2nd"/>
</dbReference>
<dbReference type="HAMAP" id="MF_01114">
    <property type="entry name" value="RecX"/>
    <property type="match status" value="1"/>
</dbReference>
<dbReference type="InterPro" id="IPR003783">
    <property type="entry name" value="Regulatory_RecX"/>
</dbReference>
<evidence type="ECO:0000313" key="9">
    <source>
        <dbReference type="EMBL" id="OZI30147.1"/>
    </source>
</evidence>
<dbReference type="GO" id="GO:0005737">
    <property type="term" value="C:cytoplasm"/>
    <property type="evidence" value="ECO:0007669"/>
    <property type="project" value="UniProtKB-SubCell"/>
</dbReference>
<accession>A0A261RZH2</accession>
<comment type="caution">
    <text evidence="9">The sequence shown here is derived from an EMBL/GenBank/DDBJ whole genome shotgun (WGS) entry which is preliminary data.</text>
</comment>
<evidence type="ECO:0000313" key="10">
    <source>
        <dbReference type="Proteomes" id="UP000216020"/>
    </source>
</evidence>
<sequence length="265" mass="28605">MVWGTGPSRPRRAGRSGAADDDDGGFEQLARGRSSAAGSVEDEGSDAGEVYTRTSELRAQSRSPARGRAGSVRTGRDTAGARHGGEAGDPFIEVEGDGARDGNAGALATPAAPAARRGPSLKARAVGFLSRREYARAELARKLASYVEADDDLEKVLDDLEREGWLSTARYAQSLVHRRAERQGTARIVQELRAKGVAEAEVGELQQNLRATEYERARAVWEKRFGERPARADRAAYAKQARFLAGRGFAHDVIRRILGESGDDE</sequence>
<dbReference type="Pfam" id="PF02631">
    <property type="entry name" value="RecX_HTH2"/>
    <property type="match status" value="1"/>
</dbReference>
<evidence type="ECO:0000259" key="7">
    <source>
        <dbReference type="Pfam" id="PF02631"/>
    </source>
</evidence>
<keyword evidence="4 5" id="KW-0963">Cytoplasm</keyword>
<gene>
    <name evidence="5" type="primary">recX</name>
    <name evidence="9" type="ORF">CAL29_18980</name>
</gene>
<dbReference type="EMBL" id="NEVM01000005">
    <property type="protein sequence ID" value="OZI30147.1"/>
    <property type="molecule type" value="Genomic_DNA"/>
</dbReference>
<proteinExistence type="inferred from homology"/>
<evidence type="ECO:0000256" key="5">
    <source>
        <dbReference type="HAMAP-Rule" id="MF_01114"/>
    </source>
</evidence>
<evidence type="ECO:0000256" key="6">
    <source>
        <dbReference type="SAM" id="MobiDB-lite"/>
    </source>
</evidence>
<evidence type="ECO:0000256" key="4">
    <source>
        <dbReference type="ARBA" id="ARBA00022490"/>
    </source>
</evidence>
<reference evidence="10" key="1">
    <citation type="submission" date="2017-05" db="EMBL/GenBank/DDBJ databases">
        <title>Complete and WGS of Bordetella genogroups.</title>
        <authorList>
            <person name="Spilker T."/>
            <person name="Lipuma J."/>
        </authorList>
    </citation>
    <scope>NUCLEOTIDE SEQUENCE [LARGE SCALE GENOMIC DNA]</scope>
    <source>
        <strain evidence="10">AU16122</strain>
    </source>
</reference>
<organism evidence="9 10">
    <name type="scientific">Bordetella genomosp. 10</name>
    <dbReference type="NCBI Taxonomy" id="1416804"/>
    <lineage>
        <taxon>Bacteria</taxon>
        <taxon>Pseudomonadati</taxon>
        <taxon>Pseudomonadota</taxon>
        <taxon>Betaproteobacteria</taxon>
        <taxon>Burkholderiales</taxon>
        <taxon>Alcaligenaceae</taxon>
        <taxon>Bordetella</taxon>
    </lineage>
</organism>
<evidence type="ECO:0000256" key="1">
    <source>
        <dbReference type="ARBA" id="ARBA00004496"/>
    </source>
</evidence>
<dbReference type="Gene3D" id="1.10.10.10">
    <property type="entry name" value="Winged helix-like DNA-binding domain superfamily/Winged helix DNA-binding domain"/>
    <property type="match status" value="3"/>
</dbReference>
<protein>
    <recommendedName>
        <fullName evidence="3 5">Regulatory protein RecX</fullName>
    </recommendedName>
</protein>
<feature type="region of interest" description="Disordered" evidence="6">
    <location>
        <begin position="1"/>
        <end position="101"/>
    </location>
</feature>
<evidence type="ECO:0000259" key="8">
    <source>
        <dbReference type="Pfam" id="PF21981"/>
    </source>
</evidence>
<feature type="domain" description="RecX second three-helical" evidence="7">
    <location>
        <begin position="169"/>
        <end position="201"/>
    </location>
</feature>
<dbReference type="PANTHER" id="PTHR33602">
    <property type="entry name" value="REGULATORY PROTEIN RECX FAMILY PROTEIN"/>
    <property type="match status" value="1"/>
</dbReference>
<dbReference type="AlphaFoldDB" id="A0A261RZH2"/>
<dbReference type="Proteomes" id="UP000216020">
    <property type="component" value="Unassembled WGS sequence"/>
</dbReference>